<evidence type="ECO:0000313" key="2">
    <source>
        <dbReference type="Proteomes" id="UP000047420"/>
    </source>
</evidence>
<evidence type="ECO:0008006" key="3">
    <source>
        <dbReference type="Google" id="ProtNLM"/>
    </source>
</evidence>
<reference evidence="1 2" key="1">
    <citation type="submission" date="2015-03" db="EMBL/GenBank/DDBJ databases">
        <authorList>
            <consortium name="Pathogen Informatics"/>
            <person name="Murphy D."/>
        </authorList>
    </citation>
    <scope>NUCLEOTIDE SEQUENCE [LARGE SCALE GENOMIC DNA]</scope>
    <source>
        <strain evidence="1 2">WP-931201</strain>
    </source>
</reference>
<dbReference type="SUPFAM" id="SSF51182">
    <property type="entry name" value="RmlC-like cupins"/>
    <property type="match status" value="1"/>
</dbReference>
<dbReference type="RefSeq" id="WP_033852243.1">
    <property type="nucleotide sequence ID" value="NZ_CBLG010000017.1"/>
</dbReference>
<dbReference type="Proteomes" id="UP000047420">
    <property type="component" value="Unassembled WGS sequence"/>
</dbReference>
<comment type="caution">
    <text evidence="1">The sequence shown here is derived from an EMBL/GenBank/DDBJ whole genome shotgun (WGS) entry which is preliminary data.</text>
</comment>
<dbReference type="EMBL" id="CVMG01000013">
    <property type="protein sequence ID" value="CRG50512.1"/>
    <property type="molecule type" value="Genomic_DNA"/>
</dbReference>
<sequence length="310" mass="35385">MAIKVKTKENSSLTLKEFILFLETSGNLEKLRNSIYSSEVMSDTASQLRALAASKEHILSIIIKDLENTDHFQPQNYEQTQGFVLHSTPYYTIRLMLWIPPEHQAGTVPLSYNIAHDHTVDLMTVGFFGPGYRTSLYEFDYNEPIQRTDGLTRLNYKGEMYLRENEVIYYFANKDVHIQHEPESLSVSLNLVISKPDTSVRQTIFDIKPIDGDGNLWWGNPRFNSIDKIISQRSIFSALLTHGNMRTKKAIKHIAQNHEADEARALSWVAILHNDNTELNNVLTLEESPYVKRVLAGLNLDQGKSSNISN</sequence>
<keyword evidence="2" id="KW-1185">Reference proteome</keyword>
<proteinExistence type="predicted"/>
<protein>
    <recommendedName>
        <fullName evidence="3">Transposase</fullName>
    </recommendedName>
</protein>
<accession>A0ABM9TFP5</accession>
<name>A0ABM9TFP5_9GAMM</name>
<dbReference type="InterPro" id="IPR011051">
    <property type="entry name" value="RmlC_Cupin_sf"/>
</dbReference>
<evidence type="ECO:0000313" key="1">
    <source>
        <dbReference type="EMBL" id="CRG50512.1"/>
    </source>
</evidence>
<gene>
    <name evidence="1" type="ORF">ERS008478_02081</name>
</gene>
<organism evidence="1 2">
    <name type="scientific">Yersinia wautersii</name>
    <dbReference type="NCBI Taxonomy" id="1341643"/>
    <lineage>
        <taxon>Bacteria</taxon>
        <taxon>Pseudomonadati</taxon>
        <taxon>Pseudomonadota</taxon>
        <taxon>Gammaproteobacteria</taxon>
        <taxon>Enterobacterales</taxon>
        <taxon>Yersiniaceae</taxon>
        <taxon>Yersinia</taxon>
    </lineage>
</organism>